<evidence type="ECO:0000256" key="2">
    <source>
        <dbReference type="SAM" id="MobiDB-lite"/>
    </source>
</evidence>
<keyword evidence="1" id="KW-0106">Calcium</keyword>
<organism evidence="4 5">
    <name type="scientific">Rhododendron simsii</name>
    <name type="common">Sims's rhododendron</name>
    <dbReference type="NCBI Taxonomy" id="118357"/>
    <lineage>
        <taxon>Eukaryota</taxon>
        <taxon>Viridiplantae</taxon>
        <taxon>Streptophyta</taxon>
        <taxon>Embryophyta</taxon>
        <taxon>Tracheophyta</taxon>
        <taxon>Spermatophyta</taxon>
        <taxon>Magnoliopsida</taxon>
        <taxon>eudicotyledons</taxon>
        <taxon>Gunneridae</taxon>
        <taxon>Pentapetalae</taxon>
        <taxon>asterids</taxon>
        <taxon>Ericales</taxon>
        <taxon>Ericaceae</taxon>
        <taxon>Ericoideae</taxon>
        <taxon>Rhodoreae</taxon>
        <taxon>Rhododendron</taxon>
    </lineage>
</organism>
<protein>
    <recommendedName>
        <fullName evidence="3">EF-hand domain-containing protein</fullName>
    </recommendedName>
</protein>
<dbReference type="PROSITE" id="PS50222">
    <property type="entry name" value="EF_HAND_2"/>
    <property type="match status" value="2"/>
</dbReference>
<sequence length="82" mass="9480">MAKGFSRGEHERVKQFDRDADDRISRDELKEAIRCTRAWFPGWKDSHGFKAVDTNGDGFIDDSEMTALMEYAEKNLPIKIMP</sequence>
<keyword evidence="5" id="KW-1185">Reference proteome</keyword>
<dbReference type="InterPro" id="IPR002048">
    <property type="entry name" value="EF_hand_dom"/>
</dbReference>
<evidence type="ECO:0000313" key="5">
    <source>
        <dbReference type="Proteomes" id="UP000626092"/>
    </source>
</evidence>
<name>A0A834LHA8_RHOSS</name>
<dbReference type="Pfam" id="PF13202">
    <property type="entry name" value="EF-hand_5"/>
    <property type="match status" value="1"/>
</dbReference>
<dbReference type="AlphaFoldDB" id="A0A834LHA8"/>
<dbReference type="GO" id="GO:0005509">
    <property type="term" value="F:calcium ion binding"/>
    <property type="evidence" value="ECO:0007669"/>
    <property type="project" value="InterPro"/>
</dbReference>
<dbReference type="Gene3D" id="1.10.238.10">
    <property type="entry name" value="EF-hand"/>
    <property type="match status" value="1"/>
</dbReference>
<evidence type="ECO:0000256" key="1">
    <source>
        <dbReference type="ARBA" id="ARBA00022837"/>
    </source>
</evidence>
<feature type="domain" description="EF-hand" evidence="3">
    <location>
        <begin position="14"/>
        <end position="39"/>
    </location>
</feature>
<dbReference type="SUPFAM" id="SSF47473">
    <property type="entry name" value="EF-hand"/>
    <property type="match status" value="1"/>
</dbReference>
<accession>A0A834LHA8</accession>
<feature type="domain" description="EF-hand" evidence="3">
    <location>
        <begin position="49"/>
        <end position="75"/>
    </location>
</feature>
<dbReference type="PROSITE" id="PS00018">
    <property type="entry name" value="EF_HAND_1"/>
    <property type="match status" value="2"/>
</dbReference>
<reference evidence="4" key="1">
    <citation type="submission" date="2019-11" db="EMBL/GenBank/DDBJ databases">
        <authorList>
            <person name="Liu Y."/>
            <person name="Hou J."/>
            <person name="Li T.-Q."/>
            <person name="Guan C.-H."/>
            <person name="Wu X."/>
            <person name="Wu H.-Z."/>
            <person name="Ling F."/>
            <person name="Zhang R."/>
            <person name="Shi X.-G."/>
            <person name="Ren J.-P."/>
            <person name="Chen E.-F."/>
            <person name="Sun J.-M."/>
        </authorList>
    </citation>
    <scope>NUCLEOTIDE SEQUENCE</scope>
    <source>
        <strain evidence="4">Adult_tree_wgs_1</strain>
        <tissue evidence="4">Leaves</tissue>
    </source>
</reference>
<feature type="region of interest" description="Disordered" evidence="2">
    <location>
        <begin position="1"/>
        <end position="21"/>
    </location>
</feature>
<dbReference type="Proteomes" id="UP000626092">
    <property type="component" value="Unassembled WGS sequence"/>
</dbReference>
<dbReference type="OrthoDB" id="26525at2759"/>
<evidence type="ECO:0000259" key="3">
    <source>
        <dbReference type="PROSITE" id="PS50222"/>
    </source>
</evidence>
<dbReference type="EMBL" id="WJXA01000007">
    <property type="protein sequence ID" value="KAF7139576.1"/>
    <property type="molecule type" value="Genomic_DNA"/>
</dbReference>
<comment type="caution">
    <text evidence="4">The sequence shown here is derived from an EMBL/GenBank/DDBJ whole genome shotgun (WGS) entry which is preliminary data.</text>
</comment>
<dbReference type="InterPro" id="IPR018247">
    <property type="entry name" value="EF_Hand_1_Ca_BS"/>
</dbReference>
<proteinExistence type="predicted"/>
<evidence type="ECO:0000313" key="4">
    <source>
        <dbReference type="EMBL" id="KAF7139576.1"/>
    </source>
</evidence>
<dbReference type="InterPro" id="IPR011992">
    <property type="entry name" value="EF-hand-dom_pair"/>
</dbReference>
<gene>
    <name evidence="4" type="ORF">RHSIM_Rhsim07G0229200</name>
</gene>